<gene>
    <name evidence="10" type="ORF">ACH4WX_00930</name>
</gene>
<feature type="transmembrane region" description="Helical" evidence="8">
    <location>
        <begin position="385"/>
        <end position="406"/>
    </location>
</feature>
<reference evidence="10 11" key="1">
    <citation type="submission" date="2024-10" db="EMBL/GenBank/DDBJ databases">
        <title>The Natural Products Discovery Center: Release of the First 8490 Sequenced Strains for Exploring Actinobacteria Biosynthetic Diversity.</title>
        <authorList>
            <person name="Kalkreuter E."/>
            <person name="Kautsar S.A."/>
            <person name="Yang D."/>
            <person name="Bader C.D."/>
            <person name="Teijaro C.N."/>
            <person name="Fluegel L."/>
            <person name="Davis C.M."/>
            <person name="Simpson J.R."/>
            <person name="Lauterbach L."/>
            <person name="Steele A.D."/>
            <person name="Gui C."/>
            <person name="Meng S."/>
            <person name="Li G."/>
            <person name="Viehrig K."/>
            <person name="Ye F."/>
            <person name="Su P."/>
            <person name="Kiefer A.F."/>
            <person name="Nichols A."/>
            <person name="Cepeda A.J."/>
            <person name="Yan W."/>
            <person name="Fan B."/>
            <person name="Jiang Y."/>
            <person name="Adhikari A."/>
            <person name="Zheng C.-J."/>
            <person name="Schuster L."/>
            <person name="Cowan T.M."/>
            <person name="Smanski M.J."/>
            <person name="Chevrette M.G."/>
            <person name="De Carvalho L.P.S."/>
            <person name="Shen B."/>
        </authorList>
    </citation>
    <scope>NUCLEOTIDE SEQUENCE [LARGE SCALE GENOMIC DNA]</scope>
    <source>
        <strain evidence="10 11">NPDC020568</strain>
    </source>
</reference>
<sequence>MLGAGVTFAGYQVEGVLGQGGMGTVYLARHPRLPRNVALKLLNREVSTDPELVRRFEREADVVAHLEHPGIVGVFDRGADDGHLWIAMQYIRGTDAASWKSADRPPATVVRLLSGTASALDYAHSRGVLHRDIKPANILIAEADDFREAHAVLTDFGIARLTDANNTKITATGTFTATLAYGSPEQLSGEDVDHRTDQYSLACTLFAMLAGQPPFASTNPGQVVMGHIAQPVPQLTGFRADLPTAINAVVERAMAKKRQERFATCGEFTAAAMAALEGRHIAADLARSAPTALNMHPNGNVVPDPPRPYMGVGPQSWHTPTAQPEPYGDDIDDPEVLFGPAPPKGTALTAGITTLAIGLVLTGTVLFFFGMTIVNWESVRTGSKLAFLALLIVFLMMLTLLWNAAGSMLLAGRKVGRVLTIICSILGTLFCFGAYLTAVIGGLGVLPSTVFFGPPGVVSALGLVCASARATGRWVSYRTAVRIDKYGR</sequence>
<feature type="transmembrane region" description="Helical" evidence="8">
    <location>
        <begin position="347"/>
        <end position="373"/>
    </location>
</feature>
<keyword evidence="4 7" id="KW-0547">Nucleotide-binding</keyword>
<dbReference type="PANTHER" id="PTHR43289">
    <property type="entry name" value="MITOGEN-ACTIVATED PROTEIN KINASE KINASE KINASE 20-RELATED"/>
    <property type="match status" value="1"/>
</dbReference>
<dbReference type="PROSITE" id="PS00108">
    <property type="entry name" value="PROTEIN_KINASE_ST"/>
    <property type="match status" value="1"/>
</dbReference>
<proteinExistence type="predicted"/>
<evidence type="ECO:0000313" key="10">
    <source>
        <dbReference type="EMBL" id="MFI1459264.1"/>
    </source>
</evidence>
<dbReference type="InterPro" id="IPR008271">
    <property type="entry name" value="Ser/Thr_kinase_AS"/>
</dbReference>
<evidence type="ECO:0000256" key="4">
    <source>
        <dbReference type="ARBA" id="ARBA00022741"/>
    </source>
</evidence>
<keyword evidence="8" id="KW-1133">Transmembrane helix</keyword>
<keyword evidence="5 10" id="KW-0418">Kinase</keyword>
<feature type="transmembrane region" description="Helical" evidence="8">
    <location>
        <begin position="418"/>
        <end position="443"/>
    </location>
</feature>
<evidence type="ECO:0000256" key="1">
    <source>
        <dbReference type="ARBA" id="ARBA00012513"/>
    </source>
</evidence>
<feature type="transmembrane region" description="Helical" evidence="8">
    <location>
        <begin position="449"/>
        <end position="468"/>
    </location>
</feature>
<dbReference type="Proteomes" id="UP001611263">
    <property type="component" value="Unassembled WGS sequence"/>
</dbReference>
<dbReference type="Gene3D" id="1.10.510.10">
    <property type="entry name" value="Transferase(Phosphotransferase) domain 1"/>
    <property type="match status" value="1"/>
</dbReference>
<protein>
    <recommendedName>
        <fullName evidence="1">non-specific serine/threonine protein kinase</fullName>
        <ecNumber evidence="1">2.7.11.1</ecNumber>
    </recommendedName>
</protein>
<organism evidence="10 11">
    <name type="scientific">Nocardia carnea</name>
    <dbReference type="NCBI Taxonomy" id="37328"/>
    <lineage>
        <taxon>Bacteria</taxon>
        <taxon>Bacillati</taxon>
        <taxon>Actinomycetota</taxon>
        <taxon>Actinomycetes</taxon>
        <taxon>Mycobacteriales</taxon>
        <taxon>Nocardiaceae</taxon>
        <taxon>Nocardia</taxon>
    </lineage>
</organism>
<dbReference type="PROSITE" id="PS00107">
    <property type="entry name" value="PROTEIN_KINASE_ATP"/>
    <property type="match status" value="1"/>
</dbReference>
<dbReference type="CDD" id="cd14014">
    <property type="entry name" value="STKc_PknB_like"/>
    <property type="match status" value="1"/>
</dbReference>
<dbReference type="SUPFAM" id="SSF56112">
    <property type="entry name" value="Protein kinase-like (PK-like)"/>
    <property type="match status" value="1"/>
</dbReference>
<dbReference type="PANTHER" id="PTHR43289:SF6">
    <property type="entry name" value="SERINE_THREONINE-PROTEIN KINASE NEKL-3"/>
    <property type="match status" value="1"/>
</dbReference>
<evidence type="ECO:0000256" key="7">
    <source>
        <dbReference type="PROSITE-ProRule" id="PRU10141"/>
    </source>
</evidence>
<feature type="binding site" evidence="7">
    <location>
        <position position="40"/>
    </location>
    <ligand>
        <name>ATP</name>
        <dbReference type="ChEBI" id="CHEBI:30616"/>
    </ligand>
</feature>
<feature type="domain" description="Protein kinase" evidence="9">
    <location>
        <begin position="11"/>
        <end position="276"/>
    </location>
</feature>
<keyword evidence="6 7" id="KW-0067">ATP-binding</keyword>
<keyword evidence="2" id="KW-0723">Serine/threonine-protein kinase</keyword>
<dbReference type="EMBL" id="JBIRUQ010000001">
    <property type="protein sequence ID" value="MFI1459264.1"/>
    <property type="molecule type" value="Genomic_DNA"/>
</dbReference>
<evidence type="ECO:0000256" key="2">
    <source>
        <dbReference type="ARBA" id="ARBA00022527"/>
    </source>
</evidence>
<dbReference type="Gene3D" id="3.30.200.20">
    <property type="entry name" value="Phosphorylase Kinase, domain 1"/>
    <property type="match status" value="1"/>
</dbReference>
<keyword evidence="11" id="KW-1185">Reference proteome</keyword>
<evidence type="ECO:0000256" key="8">
    <source>
        <dbReference type="SAM" id="Phobius"/>
    </source>
</evidence>
<dbReference type="PROSITE" id="PS50011">
    <property type="entry name" value="PROTEIN_KINASE_DOM"/>
    <property type="match status" value="1"/>
</dbReference>
<comment type="caution">
    <text evidence="10">The sequence shown here is derived from an EMBL/GenBank/DDBJ whole genome shotgun (WGS) entry which is preliminary data.</text>
</comment>
<dbReference type="InterPro" id="IPR017441">
    <property type="entry name" value="Protein_kinase_ATP_BS"/>
</dbReference>
<evidence type="ECO:0000256" key="6">
    <source>
        <dbReference type="ARBA" id="ARBA00022840"/>
    </source>
</evidence>
<keyword evidence="3" id="KW-0808">Transferase</keyword>
<evidence type="ECO:0000259" key="9">
    <source>
        <dbReference type="PROSITE" id="PS50011"/>
    </source>
</evidence>
<dbReference type="SMART" id="SM00220">
    <property type="entry name" value="S_TKc"/>
    <property type="match status" value="1"/>
</dbReference>
<evidence type="ECO:0000313" key="11">
    <source>
        <dbReference type="Proteomes" id="UP001611263"/>
    </source>
</evidence>
<evidence type="ECO:0000256" key="3">
    <source>
        <dbReference type="ARBA" id="ARBA00022679"/>
    </source>
</evidence>
<dbReference type="EC" id="2.7.11.1" evidence="1"/>
<evidence type="ECO:0000256" key="5">
    <source>
        <dbReference type="ARBA" id="ARBA00022777"/>
    </source>
</evidence>
<keyword evidence="8" id="KW-0472">Membrane</keyword>
<dbReference type="InterPro" id="IPR000719">
    <property type="entry name" value="Prot_kinase_dom"/>
</dbReference>
<accession>A0ABW7THJ0</accession>
<dbReference type="GO" id="GO:0016301">
    <property type="term" value="F:kinase activity"/>
    <property type="evidence" value="ECO:0007669"/>
    <property type="project" value="UniProtKB-KW"/>
</dbReference>
<dbReference type="Pfam" id="PF00069">
    <property type="entry name" value="Pkinase"/>
    <property type="match status" value="1"/>
</dbReference>
<keyword evidence="8" id="KW-0812">Transmembrane</keyword>
<dbReference type="InterPro" id="IPR011009">
    <property type="entry name" value="Kinase-like_dom_sf"/>
</dbReference>
<dbReference type="RefSeq" id="WP_081595689.1">
    <property type="nucleotide sequence ID" value="NZ_JBIRUQ010000001.1"/>
</dbReference>
<name>A0ABW7THJ0_9NOCA</name>